<dbReference type="EMBL" id="MDYQ01000011">
    <property type="protein sequence ID" value="PRP88400.1"/>
    <property type="molecule type" value="Genomic_DNA"/>
</dbReference>
<protein>
    <submittedName>
        <fullName evidence="3">Uncharacterized protein</fullName>
    </submittedName>
</protein>
<accession>A0A2P6NWR6</accession>
<feature type="coiled-coil region" evidence="1">
    <location>
        <begin position="48"/>
        <end position="75"/>
    </location>
</feature>
<name>A0A2P6NWR6_9EUKA</name>
<keyword evidence="1" id="KW-0175">Coiled coil</keyword>
<organism evidence="3 4">
    <name type="scientific">Planoprotostelium fungivorum</name>
    <dbReference type="NCBI Taxonomy" id="1890364"/>
    <lineage>
        <taxon>Eukaryota</taxon>
        <taxon>Amoebozoa</taxon>
        <taxon>Evosea</taxon>
        <taxon>Variosea</taxon>
        <taxon>Cavosteliida</taxon>
        <taxon>Cavosteliaceae</taxon>
        <taxon>Planoprotostelium</taxon>
    </lineage>
</organism>
<sequence>MSKTSTGLIAPNRNANSQSTRTEDLLIDELKALKKMSISCDLLDQLTKISKKEDIEELSNMLEDLREQIQFIFKTFITGSTRNCQCDSFYTEVSQKVPPPAMYPPMMSNHYSGLPPTSFHPYSTQSLPSQNPSSRPTSSYPDTPSPTSEDYDTQEELPHNVFDGKQEVST</sequence>
<proteinExistence type="predicted"/>
<reference evidence="3 4" key="1">
    <citation type="journal article" date="2018" name="Genome Biol. Evol.">
        <title>Multiple Roots of Fruiting Body Formation in Amoebozoa.</title>
        <authorList>
            <person name="Hillmann F."/>
            <person name="Forbes G."/>
            <person name="Novohradska S."/>
            <person name="Ferling I."/>
            <person name="Riege K."/>
            <person name="Groth M."/>
            <person name="Westermann M."/>
            <person name="Marz M."/>
            <person name="Spaller T."/>
            <person name="Winckler T."/>
            <person name="Schaap P."/>
            <person name="Glockner G."/>
        </authorList>
    </citation>
    <scope>NUCLEOTIDE SEQUENCE [LARGE SCALE GENOMIC DNA]</scope>
    <source>
        <strain evidence="3 4">Jena</strain>
    </source>
</reference>
<feature type="region of interest" description="Disordered" evidence="2">
    <location>
        <begin position="114"/>
        <end position="170"/>
    </location>
</feature>
<dbReference type="InParanoid" id="A0A2P6NWR6"/>
<dbReference type="AlphaFoldDB" id="A0A2P6NWR6"/>
<feature type="compositionally biased region" description="Basic and acidic residues" evidence="2">
    <location>
        <begin position="156"/>
        <end position="170"/>
    </location>
</feature>
<evidence type="ECO:0000313" key="4">
    <source>
        <dbReference type="Proteomes" id="UP000241769"/>
    </source>
</evidence>
<keyword evidence="4" id="KW-1185">Reference proteome</keyword>
<evidence type="ECO:0000256" key="1">
    <source>
        <dbReference type="SAM" id="Coils"/>
    </source>
</evidence>
<dbReference type="Proteomes" id="UP000241769">
    <property type="component" value="Unassembled WGS sequence"/>
</dbReference>
<evidence type="ECO:0000313" key="3">
    <source>
        <dbReference type="EMBL" id="PRP88400.1"/>
    </source>
</evidence>
<evidence type="ECO:0000256" key="2">
    <source>
        <dbReference type="SAM" id="MobiDB-lite"/>
    </source>
</evidence>
<feature type="region of interest" description="Disordered" evidence="2">
    <location>
        <begin position="1"/>
        <end position="20"/>
    </location>
</feature>
<feature type="compositionally biased region" description="Low complexity" evidence="2">
    <location>
        <begin position="132"/>
        <end position="148"/>
    </location>
</feature>
<comment type="caution">
    <text evidence="3">The sequence shown here is derived from an EMBL/GenBank/DDBJ whole genome shotgun (WGS) entry which is preliminary data.</text>
</comment>
<feature type="compositionally biased region" description="Polar residues" evidence="2">
    <location>
        <begin position="120"/>
        <end position="131"/>
    </location>
</feature>
<gene>
    <name evidence="3" type="ORF">PROFUN_03314</name>
</gene>